<keyword evidence="2 5" id="KW-0689">Ribosomal protein</keyword>
<keyword evidence="3 5" id="KW-0687">Ribonucleoprotein</keyword>
<proteinExistence type="inferred from homology"/>
<dbReference type="InterPro" id="IPR036351">
    <property type="entry name" value="Ribosomal_eL32_sf"/>
</dbReference>
<dbReference type="SMART" id="SM01393">
    <property type="entry name" value="Ribosomal_L32e"/>
    <property type="match status" value="1"/>
</dbReference>
<gene>
    <name evidence="5" type="primary">rpl32e</name>
    <name evidence="7" type="ORF">BEU03_02535</name>
</gene>
<comment type="similarity">
    <text evidence="1 5">Belongs to the eukaryotic ribosomal protein eL32 family.</text>
</comment>
<dbReference type="AlphaFoldDB" id="A0A1J5SU03"/>
<name>A0A1J5SU03_9ARCH</name>
<dbReference type="GO" id="GO:0006412">
    <property type="term" value="P:translation"/>
    <property type="evidence" value="ECO:0007669"/>
    <property type="project" value="UniProtKB-UniRule"/>
</dbReference>
<feature type="region of interest" description="Disordered" evidence="6">
    <location>
        <begin position="1"/>
        <end position="30"/>
    </location>
</feature>
<evidence type="ECO:0000256" key="5">
    <source>
        <dbReference type="HAMAP-Rule" id="MF_00810"/>
    </source>
</evidence>
<dbReference type="Proteomes" id="UP000183403">
    <property type="component" value="Unassembled WGS sequence"/>
</dbReference>
<dbReference type="HAMAP" id="MF_00810">
    <property type="entry name" value="Ribosomal_eL32"/>
    <property type="match status" value="1"/>
</dbReference>
<evidence type="ECO:0000256" key="3">
    <source>
        <dbReference type="ARBA" id="ARBA00023274"/>
    </source>
</evidence>
<dbReference type="InterPro" id="IPR018263">
    <property type="entry name" value="Ribosomal_eL32_CS"/>
</dbReference>
<evidence type="ECO:0000256" key="2">
    <source>
        <dbReference type="ARBA" id="ARBA00022980"/>
    </source>
</evidence>
<comment type="caution">
    <text evidence="7">The sequence shown here is derived from an EMBL/GenBank/DDBJ whole genome shotgun (WGS) entry which is preliminary data.</text>
</comment>
<sequence length="141" mass="16948">MSDEEYKPRQKPVLTKEQKVDLSKRNRMSHKRPNFRRQNWFRYKRLGQKWRRPRGIHSKMRRHFKYRIPVVQVGFRGPASVRGLHPSGFEEILVYNPGNLENIDPKAQAIRISSKVGDKKREMIVKKADEMKIRVLNRRDL</sequence>
<dbReference type="GO" id="GO:0022625">
    <property type="term" value="C:cytosolic large ribosomal subunit"/>
    <property type="evidence" value="ECO:0007669"/>
    <property type="project" value="TreeGrafter"/>
</dbReference>
<evidence type="ECO:0000256" key="1">
    <source>
        <dbReference type="ARBA" id="ARBA00008431"/>
    </source>
</evidence>
<evidence type="ECO:0000256" key="4">
    <source>
        <dbReference type="ARBA" id="ARBA00035229"/>
    </source>
</evidence>
<dbReference type="GO" id="GO:0003735">
    <property type="term" value="F:structural constituent of ribosome"/>
    <property type="evidence" value="ECO:0007669"/>
    <property type="project" value="InterPro"/>
</dbReference>
<dbReference type="PANTHER" id="PTHR23413:SF1">
    <property type="entry name" value="RIBOSOMAL PROTEIN L32"/>
    <property type="match status" value="1"/>
</dbReference>
<dbReference type="CDD" id="cd00513">
    <property type="entry name" value="Ribosomal_L32_L32e"/>
    <property type="match status" value="1"/>
</dbReference>
<feature type="compositionally biased region" description="Basic and acidic residues" evidence="6">
    <location>
        <begin position="1"/>
        <end position="24"/>
    </location>
</feature>
<dbReference type="SUPFAM" id="SSF52042">
    <property type="entry name" value="Ribosomal protein L32e"/>
    <property type="match status" value="1"/>
</dbReference>
<organism evidence="7 8">
    <name type="scientific">Marine Group III euryarchaeote CG-Epi6</name>
    <dbReference type="NCBI Taxonomy" id="1889000"/>
    <lineage>
        <taxon>Archaea</taxon>
        <taxon>Methanobacteriati</taxon>
        <taxon>Thermoplasmatota</taxon>
        <taxon>Thermoplasmata</taxon>
        <taxon>Candidatus Thermoprofundales</taxon>
    </lineage>
</organism>
<dbReference type="InterPro" id="IPR023654">
    <property type="entry name" value="Ribosomal_eL32_arc"/>
</dbReference>
<evidence type="ECO:0000256" key="6">
    <source>
        <dbReference type="SAM" id="MobiDB-lite"/>
    </source>
</evidence>
<dbReference type="Pfam" id="PF01655">
    <property type="entry name" value="Ribosomal_L32e"/>
    <property type="match status" value="1"/>
</dbReference>
<dbReference type="PROSITE" id="PS00580">
    <property type="entry name" value="RIBOSOMAL_L32E"/>
    <property type="match status" value="1"/>
</dbReference>
<evidence type="ECO:0000313" key="8">
    <source>
        <dbReference type="Proteomes" id="UP000183403"/>
    </source>
</evidence>
<dbReference type="InterPro" id="IPR001515">
    <property type="entry name" value="Ribosomal_eL32"/>
</dbReference>
<accession>A0A1J5SU03</accession>
<dbReference type="NCBIfam" id="NF006332">
    <property type="entry name" value="PRK08562.1"/>
    <property type="match status" value="1"/>
</dbReference>
<dbReference type="PANTHER" id="PTHR23413">
    <property type="entry name" value="60S RIBOSOMAL PROTEIN L32 AND DNA-DIRECTED RNA POLYMERASE II, SUBUNIT N"/>
    <property type="match status" value="1"/>
</dbReference>
<evidence type="ECO:0000313" key="7">
    <source>
        <dbReference type="EMBL" id="OIR11951.1"/>
    </source>
</evidence>
<protein>
    <recommendedName>
        <fullName evidence="4 5">Large ribosomal subunit protein eL32</fullName>
    </recommendedName>
</protein>
<reference evidence="7 8" key="1">
    <citation type="submission" date="2016-08" db="EMBL/GenBank/DDBJ databases">
        <title>New Insights into Marine Group III Euryarchaeota, from dark to light.</title>
        <authorList>
            <person name="Haro-Moreno J.M."/>
            <person name="Rodriguez-Valera F."/>
            <person name="Lopez-Garcia P."/>
            <person name="Moreira D."/>
            <person name="Martin-Cuadrado A.B."/>
        </authorList>
    </citation>
    <scope>NUCLEOTIDE SEQUENCE [LARGE SCALE GENOMIC DNA]</scope>
    <source>
        <strain evidence="7">CG-Epi6</strain>
    </source>
</reference>
<dbReference type="EMBL" id="MIYV01000017">
    <property type="protein sequence ID" value="OIR11951.1"/>
    <property type="molecule type" value="Genomic_DNA"/>
</dbReference>